<reference evidence="9" key="1">
    <citation type="submission" date="2016-10" db="EMBL/GenBank/DDBJ databases">
        <authorList>
            <person name="de Groot N.N."/>
        </authorList>
    </citation>
    <scope>NUCLEOTIDE SEQUENCE</scope>
</reference>
<dbReference type="PROSITE" id="PS50109">
    <property type="entry name" value="HIS_KIN"/>
    <property type="match status" value="1"/>
</dbReference>
<dbReference type="Gene3D" id="1.10.287.130">
    <property type="match status" value="1"/>
</dbReference>
<keyword evidence="6" id="KW-0902">Two-component regulatory system</keyword>
<dbReference type="InterPro" id="IPR005467">
    <property type="entry name" value="His_kinase_dom"/>
</dbReference>
<feature type="domain" description="Histidine kinase" evidence="8">
    <location>
        <begin position="349"/>
        <end position="564"/>
    </location>
</feature>
<evidence type="ECO:0000256" key="7">
    <source>
        <dbReference type="SAM" id="Phobius"/>
    </source>
</evidence>
<keyword evidence="1" id="KW-0597">Phosphoprotein</keyword>
<dbReference type="SMART" id="SM00387">
    <property type="entry name" value="HATPase_c"/>
    <property type="match status" value="1"/>
</dbReference>
<dbReference type="EMBL" id="FPHF01000098">
    <property type="protein sequence ID" value="SFV67704.1"/>
    <property type="molecule type" value="Genomic_DNA"/>
</dbReference>
<dbReference type="SUPFAM" id="SSF47384">
    <property type="entry name" value="Homodimeric domain of signal transducing histidine kinase"/>
    <property type="match status" value="1"/>
</dbReference>
<dbReference type="GO" id="GO:0000155">
    <property type="term" value="F:phosphorelay sensor kinase activity"/>
    <property type="evidence" value="ECO:0007669"/>
    <property type="project" value="InterPro"/>
</dbReference>
<dbReference type="CDD" id="cd00082">
    <property type="entry name" value="HisKA"/>
    <property type="match status" value="1"/>
</dbReference>
<evidence type="ECO:0000256" key="5">
    <source>
        <dbReference type="ARBA" id="ARBA00022840"/>
    </source>
</evidence>
<dbReference type="Gene3D" id="3.40.190.10">
    <property type="entry name" value="Periplasmic binding protein-like II"/>
    <property type="match status" value="2"/>
</dbReference>
<keyword evidence="4 9" id="KW-0418">Kinase</keyword>
<keyword evidence="7" id="KW-1133">Transmembrane helix</keyword>
<evidence type="ECO:0000256" key="2">
    <source>
        <dbReference type="ARBA" id="ARBA00022679"/>
    </source>
</evidence>
<keyword evidence="5" id="KW-0067">ATP-binding</keyword>
<evidence type="ECO:0000313" key="9">
    <source>
        <dbReference type="EMBL" id="SFV67704.1"/>
    </source>
</evidence>
<feature type="transmembrane region" description="Helical" evidence="7">
    <location>
        <begin position="267"/>
        <end position="287"/>
    </location>
</feature>
<proteinExistence type="predicted"/>
<dbReference type="PANTHER" id="PTHR43065">
    <property type="entry name" value="SENSOR HISTIDINE KINASE"/>
    <property type="match status" value="1"/>
</dbReference>
<keyword evidence="2" id="KW-0808">Transferase</keyword>
<evidence type="ECO:0000259" key="8">
    <source>
        <dbReference type="PROSITE" id="PS50109"/>
    </source>
</evidence>
<dbReference type="Gene3D" id="3.30.565.10">
    <property type="entry name" value="Histidine kinase-like ATPase, C-terminal domain"/>
    <property type="match status" value="1"/>
</dbReference>
<protein>
    <submittedName>
        <fullName evidence="9">Histidine kinase</fullName>
    </submittedName>
</protein>
<dbReference type="InterPro" id="IPR003661">
    <property type="entry name" value="HisK_dim/P_dom"/>
</dbReference>
<keyword evidence="3" id="KW-0547">Nucleotide-binding</keyword>
<name>A0A1W1CPL0_9ZZZZ</name>
<dbReference type="SUPFAM" id="SSF55874">
    <property type="entry name" value="ATPase domain of HSP90 chaperone/DNA topoisomerase II/histidine kinase"/>
    <property type="match status" value="1"/>
</dbReference>
<evidence type="ECO:0000256" key="6">
    <source>
        <dbReference type="ARBA" id="ARBA00023012"/>
    </source>
</evidence>
<gene>
    <name evidence="9" type="ORF">MNB_SM-4-1471</name>
</gene>
<dbReference type="InterPro" id="IPR004358">
    <property type="entry name" value="Sig_transdc_His_kin-like_C"/>
</dbReference>
<dbReference type="Pfam" id="PF02518">
    <property type="entry name" value="HATPase_c"/>
    <property type="match status" value="1"/>
</dbReference>
<dbReference type="InterPro" id="IPR036097">
    <property type="entry name" value="HisK_dim/P_sf"/>
</dbReference>
<evidence type="ECO:0000256" key="1">
    <source>
        <dbReference type="ARBA" id="ARBA00022553"/>
    </source>
</evidence>
<organism evidence="9">
    <name type="scientific">hydrothermal vent metagenome</name>
    <dbReference type="NCBI Taxonomy" id="652676"/>
    <lineage>
        <taxon>unclassified sequences</taxon>
        <taxon>metagenomes</taxon>
        <taxon>ecological metagenomes</taxon>
    </lineage>
</organism>
<dbReference type="GO" id="GO:0005524">
    <property type="term" value="F:ATP binding"/>
    <property type="evidence" value="ECO:0007669"/>
    <property type="project" value="UniProtKB-KW"/>
</dbReference>
<sequence length="566" mass="65105">MKFVSSVLFCIFFTFSLDANYPVKLTEQEKSYIKVKKICPVSLCIEFDQFPIDGYANKKQIGIMSDIYQKITKFSGLSFTLITSNSRLELKQNIDTKKCDILSVYATDSTSYPTLQATKPFTQTHFTLISKLDKSFVSNTEVLKDKLLLTHLPMYKKYLKQYYPDLNINVVPDKSEMIETVLVGGAYAIVTLDEQADYIIDKYGYGKLKINGFLAKEKALKASIGVQKDEPLLFSIIEKSLSTIHPEEVSHIINSWRLTRYHTVQDYTLVFSILGVMSLSLIIMMYYQRKLRAFNKKLESIVSEKTRVLQEVNVYLEEIVAQKVDELIHKDEIMTMQSKQAVMGEMISMIAHQWRQPLNNITLQISNIQIQQMLSEKKECSEFMPTLDEISKTLGYLSETIDDFKTYFHPSKKSVVVEIDELLQKSINFVLVRAKVEGIKIGITQASTIEVNLYQNELVQVLLNMLNNSIDAYSHIQRNDKSIALYALNINQELWIYVKDEAGGIKEEYLQRIFEPYFSTKGKNGTGLGLYMSQMIIEKQFLGKIEIQTDHEGTTFIIKIPKIRHV</sequence>
<dbReference type="PRINTS" id="PR00344">
    <property type="entry name" value="BCTRLSENSOR"/>
</dbReference>
<evidence type="ECO:0000256" key="4">
    <source>
        <dbReference type="ARBA" id="ARBA00022777"/>
    </source>
</evidence>
<keyword evidence="7" id="KW-0812">Transmembrane</keyword>
<dbReference type="InterPro" id="IPR003594">
    <property type="entry name" value="HATPase_dom"/>
</dbReference>
<dbReference type="SUPFAM" id="SSF53850">
    <property type="entry name" value="Periplasmic binding protein-like II"/>
    <property type="match status" value="1"/>
</dbReference>
<dbReference type="CDD" id="cd01007">
    <property type="entry name" value="PBP2_BvgS_HisK_like"/>
    <property type="match status" value="1"/>
</dbReference>
<dbReference type="AlphaFoldDB" id="A0A1W1CPL0"/>
<evidence type="ECO:0000256" key="3">
    <source>
        <dbReference type="ARBA" id="ARBA00022741"/>
    </source>
</evidence>
<accession>A0A1W1CPL0</accession>
<dbReference type="PANTHER" id="PTHR43065:SF46">
    <property type="entry name" value="C4-DICARBOXYLATE TRANSPORT SENSOR PROTEIN DCTB"/>
    <property type="match status" value="1"/>
</dbReference>
<dbReference type="InterPro" id="IPR036890">
    <property type="entry name" value="HATPase_C_sf"/>
</dbReference>
<keyword evidence="7" id="KW-0472">Membrane</keyword>